<sequence>MYEESCYKIIFHMYMPNIYYLFHLFFAFVCQPHLQCLVKRLQLSHHIWGHVFPFRKIFHTHTGRRPPIEWQQLIGYGGIVLPCTVHAT</sequence>
<name>B5VTT5_YEAS6</name>
<evidence type="ECO:0000313" key="2">
    <source>
        <dbReference type="EMBL" id="EDZ68658.1"/>
    </source>
</evidence>
<reference evidence="2 3" key="1">
    <citation type="journal article" date="2008" name="FEMS Yeast Res.">
        <title>Comparative genome analysis of a Saccharomyces cerevisiae wine strain.</title>
        <authorList>
            <person name="Borneman A.R."/>
            <person name="Forgan A.H."/>
            <person name="Pretorius I.S."/>
            <person name="Chambers P.J."/>
        </authorList>
    </citation>
    <scope>NUCLEOTIDE SEQUENCE [LARGE SCALE GENOMIC DNA]</scope>
    <source>
        <strain evidence="2 3">AWRI1631</strain>
    </source>
</reference>
<evidence type="ECO:0000313" key="3">
    <source>
        <dbReference type="Proteomes" id="UP000008988"/>
    </source>
</evidence>
<protein>
    <submittedName>
        <fullName evidence="2">Uncharacterized protein</fullName>
    </submittedName>
</protein>
<keyword evidence="1" id="KW-0472">Membrane</keyword>
<proteinExistence type="predicted"/>
<feature type="transmembrane region" description="Helical" evidence="1">
    <location>
        <begin position="18"/>
        <end position="38"/>
    </location>
</feature>
<keyword evidence="1" id="KW-1133">Transmembrane helix</keyword>
<evidence type="ECO:0000256" key="1">
    <source>
        <dbReference type="SAM" id="Phobius"/>
    </source>
</evidence>
<gene>
    <name evidence="2" type="ORF">AWRI1631_163990</name>
</gene>
<dbReference type="Proteomes" id="UP000008988">
    <property type="component" value="Unassembled WGS sequence"/>
</dbReference>
<dbReference type="AlphaFoldDB" id="B5VTT5"/>
<dbReference type="EMBL" id="ABSV01002439">
    <property type="protein sequence ID" value="EDZ68658.1"/>
    <property type="molecule type" value="Genomic_DNA"/>
</dbReference>
<accession>B5VTT5</accession>
<comment type="caution">
    <text evidence="2">The sequence shown here is derived from an EMBL/GenBank/DDBJ whole genome shotgun (WGS) entry which is preliminary data.</text>
</comment>
<keyword evidence="1" id="KW-0812">Transmembrane</keyword>
<organism evidence="2 3">
    <name type="scientific">Saccharomyces cerevisiae (strain AWRI1631)</name>
    <name type="common">Baker's yeast</name>
    <dbReference type="NCBI Taxonomy" id="545124"/>
    <lineage>
        <taxon>Eukaryota</taxon>
        <taxon>Fungi</taxon>
        <taxon>Dikarya</taxon>
        <taxon>Ascomycota</taxon>
        <taxon>Saccharomycotina</taxon>
        <taxon>Saccharomycetes</taxon>
        <taxon>Saccharomycetales</taxon>
        <taxon>Saccharomycetaceae</taxon>
        <taxon>Saccharomyces</taxon>
    </lineage>
</organism>